<dbReference type="Gene3D" id="4.10.240.10">
    <property type="entry name" value="Zn(2)-C6 fungal-type DNA-binding domain"/>
    <property type="match status" value="1"/>
</dbReference>
<keyword evidence="2" id="KW-0479">Metal-binding</keyword>
<dbReference type="GO" id="GO:0000981">
    <property type="term" value="F:DNA-binding transcription factor activity, RNA polymerase II-specific"/>
    <property type="evidence" value="ECO:0007669"/>
    <property type="project" value="InterPro"/>
</dbReference>
<evidence type="ECO:0000313" key="7">
    <source>
        <dbReference type="EMBL" id="OBZ74781.1"/>
    </source>
</evidence>
<dbReference type="Pfam" id="PF00172">
    <property type="entry name" value="Zn_clus"/>
    <property type="match status" value="1"/>
</dbReference>
<dbReference type="InterPro" id="IPR050815">
    <property type="entry name" value="TF_fung"/>
</dbReference>
<sequence length="82" mass="9391">MDQHTVSMFNIADELHLCTYEPRDEGNHSDGEHENQMKVPKRTPMACQFCRGRKLKCDGRPTCGHCQRRGIVCIYVPVSAQK</sequence>
<evidence type="ECO:0000256" key="5">
    <source>
        <dbReference type="ARBA" id="ARBA00023242"/>
    </source>
</evidence>
<dbReference type="CDD" id="cd00067">
    <property type="entry name" value="GAL4"/>
    <property type="match status" value="1"/>
</dbReference>
<protein>
    <recommendedName>
        <fullName evidence="6">Zn(2)-C6 fungal-type domain-containing protein</fullName>
    </recommendedName>
</protein>
<evidence type="ECO:0000259" key="6">
    <source>
        <dbReference type="PROSITE" id="PS50048"/>
    </source>
</evidence>
<comment type="caution">
    <text evidence="7">The sequence shown here is derived from an EMBL/GenBank/DDBJ whole genome shotgun (WGS) entry which is preliminary data.</text>
</comment>
<dbReference type="PROSITE" id="PS00463">
    <property type="entry name" value="ZN2_CY6_FUNGAL_1"/>
    <property type="match status" value="1"/>
</dbReference>
<dbReference type="SUPFAM" id="SSF57701">
    <property type="entry name" value="Zn2/Cys6 DNA-binding domain"/>
    <property type="match status" value="1"/>
</dbReference>
<dbReference type="GO" id="GO:0005634">
    <property type="term" value="C:nucleus"/>
    <property type="evidence" value="ECO:0007669"/>
    <property type="project" value="UniProtKB-SubCell"/>
</dbReference>
<evidence type="ECO:0000256" key="1">
    <source>
        <dbReference type="ARBA" id="ARBA00004123"/>
    </source>
</evidence>
<proteinExistence type="predicted"/>
<dbReference type="SMART" id="SM00066">
    <property type="entry name" value="GAL4"/>
    <property type="match status" value="1"/>
</dbReference>
<gene>
    <name evidence="7" type="ORF">A0H81_05509</name>
</gene>
<evidence type="ECO:0000256" key="4">
    <source>
        <dbReference type="ARBA" id="ARBA00023163"/>
    </source>
</evidence>
<comment type="subcellular location">
    <subcellularLocation>
        <location evidence="1">Nucleus</location>
    </subcellularLocation>
</comment>
<dbReference type="STRING" id="5627.A0A1C7MCW0"/>
<keyword evidence="3" id="KW-0805">Transcription regulation</keyword>
<evidence type="ECO:0000313" key="8">
    <source>
        <dbReference type="Proteomes" id="UP000092993"/>
    </source>
</evidence>
<dbReference type="AlphaFoldDB" id="A0A1C7MCW0"/>
<dbReference type="EMBL" id="LUGG01000005">
    <property type="protein sequence ID" value="OBZ74781.1"/>
    <property type="molecule type" value="Genomic_DNA"/>
</dbReference>
<dbReference type="Proteomes" id="UP000092993">
    <property type="component" value="Unassembled WGS sequence"/>
</dbReference>
<name>A0A1C7MCW0_GRIFR</name>
<reference evidence="7 8" key="1">
    <citation type="submission" date="2016-03" db="EMBL/GenBank/DDBJ databases">
        <title>Whole genome sequencing of Grifola frondosa 9006-11.</title>
        <authorList>
            <person name="Min B."/>
            <person name="Park H."/>
            <person name="Kim J.-G."/>
            <person name="Cho H."/>
            <person name="Oh Y.-L."/>
            <person name="Kong W.-S."/>
            <person name="Choi I.-G."/>
        </authorList>
    </citation>
    <scope>NUCLEOTIDE SEQUENCE [LARGE SCALE GENOMIC DNA]</scope>
    <source>
        <strain evidence="7 8">9006-11</strain>
    </source>
</reference>
<keyword evidence="8" id="KW-1185">Reference proteome</keyword>
<dbReference type="PROSITE" id="PS50048">
    <property type="entry name" value="ZN2_CY6_FUNGAL_2"/>
    <property type="match status" value="1"/>
</dbReference>
<dbReference type="GO" id="GO:0008270">
    <property type="term" value="F:zinc ion binding"/>
    <property type="evidence" value="ECO:0007669"/>
    <property type="project" value="InterPro"/>
</dbReference>
<dbReference type="InterPro" id="IPR001138">
    <property type="entry name" value="Zn2Cys6_DnaBD"/>
</dbReference>
<evidence type="ECO:0000256" key="3">
    <source>
        <dbReference type="ARBA" id="ARBA00023015"/>
    </source>
</evidence>
<organism evidence="7 8">
    <name type="scientific">Grifola frondosa</name>
    <name type="common">Maitake</name>
    <name type="synonym">Polyporus frondosus</name>
    <dbReference type="NCBI Taxonomy" id="5627"/>
    <lineage>
        <taxon>Eukaryota</taxon>
        <taxon>Fungi</taxon>
        <taxon>Dikarya</taxon>
        <taxon>Basidiomycota</taxon>
        <taxon>Agaricomycotina</taxon>
        <taxon>Agaricomycetes</taxon>
        <taxon>Polyporales</taxon>
        <taxon>Grifolaceae</taxon>
        <taxon>Grifola</taxon>
    </lineage>
</organism>
<dbReference type="InterPro" id="IPR036864">
    <property type="entry name" value="Zn2-C6_fun-type_DNA-bd_sf"/>
</dbReference>
<dbReference type="PANTHER" id="PTHR47338">
    <property type="entry name" value="ZN(II)2CYS6 TRANSCRIPTION FACTOR (EUROFUNG)-RELATED"/>
    <property type="match status" value="1"/>
</dbReference>
<dbReference type="OrthoDB" id="39175at2759"/>
<dbReference type="PANTHER" id="PTHR47338:SF5">
    <property type="entry name" value="ZN(II)2CYS6 TRANSCRIPTION FACTOR (EUROFUNG)"/>
    <property type="match status" value="1"/>
</dbReference>
<keyword evidence="5" id="KW-0539">Nucleus</keyword>
<feature type="domain" description="Zn(2)-C6 fungal-type" evidence="6">
    <location>
        <begin position="46"/>
        <end position="75"/>
    </location>
</feature>
<keyword evidence="4" id="KW-0804">Transcription</keyword>
<accession>A0A1C7MCW0</accession>
<evidence type="ECO:0000256" key="2">
    <source>
        <dbReference type="ARBA" id="ARBA00022723"/>
    </source>
</evidence>